<protein>
    <recommendedName>
        <fullName evidence="9">3-sulfolactaldehyde dehydrogenase</fullName>
        <ecNumber evidence="5">1.2.1.3</ecNumber>
        <ecNumber evidence="8">1.2.1.97</ecNumber>
    </recommendedName>
</protein>
<evidence type="ECO:0000256" key="1">
    <source>
        <dbReference type="ARBA" id="ARBA00009986"/>
    </source>
</evidence>
<comment type="function">
    <text evidence="7">Part of the sulfo-TAL (or sulfo-SFT) pathway, a D-sulfoquinovose degradation pathway that produces sulfolactate (SL). Catalyzes the oxidation of 3-sulfolactaldehyde (SLA) to sulfolactate (SL).</text>
</comment>
<dbReference type="GO" id="GO:0004029">
    <property type="term" value="F:aldehyde dehydrogenase (NAD+) activity"/>
    <property type="evidence" value="ECO:0007669"/>
    <property type="project" value="UniProtKB-EC"/>
</dbReference>
<evidence type="ECO:0000256" key="6">
    <source>
        <dbReference type="ARBA" id="ARBA00050326"/>
    </source>
</evidence>
<dbReference type="EC" id="1.2.1.97" evidence="8"/>
<dbReference type="FunFam" id="3.40.309.10:FF:000009">
    <property type="entry name" value="Aldehyde dehydrogenase A"/>
    <property type="match status" value="1"/>
</dbReference>
<dbReference type="PANTHER" id="PTHR43521:SF1">
    <property type="entry name" value="ALPHA-AMINOADIPIC SEMIALDEHYDE DEHYDROGENASE"/>
    <property type="match status" value="1"/>
</dbReference>
<evidence type="ECO:0000256" key="10">
    <source>
        <dbReference type="PROSITE-ProRule" id="PRU10007"/>
    </source>
</evidence>
<dbReference type="InterPro" id="IPR016161">
    <property type="entry name" value="Ald_DH/histidinol_DH"/>
</dbReference>
<dbReference type="PROSITE" id="PS00687">
    <property type="entry name" value="ALDEHYDE_DEHYDR_GLU"/>
    <property type="match status" value="1"/>
</dbReference>
<accession>A0A0U3NQJ4</accession>
<name>A0A0U3NQJ4_9BACI</name>
<dbReference type="OrthoDB" id="9762913at2"/>
<dbReference type="InterPro" id="IPR016160">
    <property type="entry name" value="Ald_DH_CS_CYS"/>
</dbReference>
<keyword evidence="3 11" id="KW-0560">Oxidoreductase</keyword>
<keyword evidence="4" id="KW-0520">NAD</keyword>
<dbReference type="InterPro" id="IPR016163">
    <property type="entry name" value="Ald_DH_C"/>
</dbReference>
<keyword evidence="14" id="KW-1185">Reference proteome</keyword>
<evidence type="ECO:0000259" key="12">
    <source>
        <dbReference type="Pfam" id="PF00171"/>
    </source>
</evidence>
<dbReference type="STRING" id="1472767.AOX59_10490"/>
<dbReference type="InterPro" id="IPR044638">
    <property type="entry name" value="ALDH7A1-like"/>
</dbReference>
<sequence length="498" mass="54006">MSKALLKTDNLQNFIDGEWVEKHESAPVINPANGKTIVDVPLSDEKDVSKAVEAAGKAQKEWALVPAPQRAEVLFKAGQMMKERKERLSQLLTMENGKVLEEARGEVQEGIDMAFYMAGEGRRLFGHTTPAELPNKFSMSQRAPVGVVGIITPWNFPIAIATWKSFPAIVAGNAVIWKPATETPIMAYELAKILEEAGLPKGIMNVVNGRGSAVGDAMVHHDDIRVISFTGSNETGRNIASECGKQLKKVSLEMGGKNAITVMDDADLNLAVEGIIWSAYGTSGQRCTAASRVIVHEDVKEKVEERLLVEIEKLAIGDGLDESNKVGPIINKAGLEKIEKYIQIGKEEGAKLMAGGYVLDDDKYAGGHYYAPTLFTDCTADMRISQEEIFGPVISLIPVKSFEEAIDVNNGVSFGLSSSIFTTDANRVFQAQRDLDTGIVYVNAGTTGAEIHLPFGGTKGTGNGHRDSGVQALDVFTEWKAVYIDYSGKLQRAQIDTE</sequence>
<dbReference type="KEGG" id="lao:AOX59_10490"/>
<dbReference type="InterPro" id="IPR016162">
    <property type="entry name" value="Ald_DH_N"/>
</dbReference>
<evidence type="ECO:0000256" key="3">
    <source>
        <dbReference type="ARBA" id="ARBA00023002"/>
    </source>
</evidence>
<dbReference type="FunFam" id="3.40.605.10:FF:000007">
    <property type="entry name" value="NAD/NADP-dependent betaine aldehyde dehydrogenase"/>
    <property type="match status" value="1"/>
</dbReference>
<evidence type="ECO:0000256" key="7">
    <source>
        <dbReference type="ARBA" id="ARBA00054572"/>
    </source>
</evidence>
<dbReference type="InterPro" id="IPR015590">
    <property type="entry name" value="Aldehyde_DH_dom"/>
</dbReference>
<evidence type="ECO:0000313" key="14">
    <source>
        <dbReference type="Proteomes" id="UP000050331"/>
    </source>
</evidence>
<feature type="domain" description="Aldehyde dehydrogenase" evidence="12">
    <location>
        <begin position="19"/>
        <end position="482"/>
    </location>
</feature>
<dbReference type="EMBL" id="CP013862">
    <property type="protein sequence ID" value="ALX48987.1"/>
    <property type="molecule type" value="Genomic_DNA"/>
</dbReference>
<dbReference type="PANTHER" id="PTHR43521">
    <property type="entry name" value="ALPHA-AMINOADIPIC SEMIALDEHYDE DEHYDROGENASE"/>
    <property type="match status" value="1"/>
</dbReference>
<dbReference type="Gene3D" id="3.40.309.10">
    <property type="entry name" value="Aldehyde Dehydrogenase, Chain A, domain 2"/>
    <property type="match status" value="1"/>
</dbReference>
<feature type="active site" evidence="10">
    <location>
        <position position="253"/>
    </location>
</feature>
<evidence type="ECO:0000313" key="13">
    <source>
        <dbReference type="EMBL" id="ALX48987.1"/>
    </source>
</evidence>
<comment type="catalytic activity">
    <reaction evidence="6">
        <text>(2S)-3-sulfolactaldehyde + NAD(+) + H2O = (2S)-3-sulfolactate + NADH + 2 H(+)</text>
        <dbReference type="Rhea" id="RHEA:47932"/>
        <dbReference type="ChEBI" id="CHEBI:15377"/>
        <dbReference type="ChEBI" id="CHEBI:15378"/>
        <dbReference type="ChEBI" id="CHEBI:57540"/>
        <dbReference type="ChEBI" id="CHEBI:57945"/>
        <dbReference type="ChEBI" id="CHEBI:61289"/>
        <dbReference type="ChEBI" id="CHEBI:90109"/>
        <dbReference type="EC" id="1.2.1.97"/>
    </reaction>
    <physiologicalReaction direction="left-to-right" evidence="6">
        <dbReference type="Rhea" id="RHEA:47933"/>
    </physiologicalReaction>
</comment>
<dbReference type="InterPro" id="IPR029510">
    <property type="entry name" value="Ald_DH_CS_GLU"/>
</dbReference>
<comment type="similarity">
    <text evidence="1 11">Belongs to the aldehyde dehydrogenase family.</text>
</comment>
<dbReference type="AlphaFoldDB" id="A0A0U3NQJ4"/>
<proteinExistence type="inferred from homology"/>
<dbReference type="SUPFAM" id="SSF53720">
    <property type="entry name" value="ALDH-like"/>
    <property type="match status" value="1"/>
</dbReference>
<dbReference type="PROSITE" id="PS00070">
    <property type="entry name" value="ALDEHYDE_DEHYDR_CYS"/>
    <property type="match status" value="1"/>
</dbReference>
<evidence type="ECO:0000256" key="9">
    <source>
        <dbReference type="ARBA" id="ARBA00067277"/>
    </source>
</evidence>
<dbReference type="CDD" id="cd07131">
    <property type="entry name" value="ALDH_AldH-CAJ73105"/>
    <property type="match status" value="1"/>
</dbReference>
<evidence type="ECO:0000256" key="8">
    <source>
        <dbReference type="ARBA" id="ARBA00066984"/>
    </source>
</evidence>
<comment type="subunit">
    <text evidence="2">Homotetramer.</text>
</comment>
<reference evidence="13 14" key="1">
    <citation type="submission" date="2016-01" db="EMBL/GenBank/DDBJ databases">
        <title>Complete genome sequence of strain Lentibacillus amyloliquefaciens LAM0015T isolated from saline sediment.</title>
        <authorList>
            <person name="Wang J.-L."/>
            <person name="He M.-X."/>
        </authorList>
    </citation>
    <scope>NUCLEOTIDE SEQUENCE [LARGE SCALE GENOMIC DNA]</scope>
    <source>
        <strain evidence="13 14">LAM0015</strain>
    </source>
</reference>
<evidence type="ECO:0000256" key="5">
    <source>
        <dbReference type="ARBA" id="ARBA00024226"/>
    </source>
</evidence>
<dbReference type="Pfam" id="PF00171">
    <property type="entry name" value="Aldedh"/>
    <property type="match status" value="1"/>
</dbReference>
<evidence type="ECO:0000256" key="11">
    <source>
        <dbReference type="RuleBase" id="RU003345"/>
    </source>
</evidence>
<organism evidence="13 14">
    <name type="scientific">Lentibacillus amyloliquefaciens</name>
    <dbReference type="NCBI Taxonomy" id="1472767"/>
    <lineage>
        <taxon>Bacteria</taxon>
        <taxon>Bacillati</taxon>
        <taxon>Bacillota</taxon>
        <taxon>Bacilli</taxon>
        <taxon>Bacillales</taxon>
        <taxon>Bacillaceae</taxon>
        <taxon>Lentibacillus</taxon>
    </lineage>
</organism>
<dbReference type="Proteomes" id="UP000050331">
    <property type="component" value="Chromosome"/>
</dbReference>
<dbReference type="EC" id="1.2.1.3" evidence="5"/>
<evidence type="ECO:0000256" key="4">
    <source>
        <dbReference type="ARBA" id="ARBA00023027"/>
    </source>
</evidence>
<dbReference type="Gene3D" id="3.40.605.10">
    <property type="entry name" value="Aldehyde Dehydrogenase, Chain A, domain 1"/>
    <property type="match status" value="1"/>
</dbReference>
<dbReference type="RefSeq" id="WP_068445355.1">
    <property type="nucleotide sequence ID" value="NZ_CP013862.1"/>
</dbReference>
<evidence type="ECO:0000256" key="2">
    <source>
        <dbReference type="ARBA" id="ARBA00011881"/>
    </source>
</evidence>
<gene>
    <name evidence="13" type="ORF">AOX59_10490</name>
</gene>